<reference evidence="6 9" key="2">
    <citation type="submission" date="2019-12" db="EMBL/GenBank/DDBJ databases">
        <title>Draft genome sequence of Labilibaculum sp. strain 44 isolated from deep waters of Black Sea.</title>
        <authorList>
            <person name="Yadav S."/>
            <person name="Villanueva L."/>
        </authorList>
    </citation>
    <scope>NUCLEOTIDE SEQUENCE [LARGE SCALE GENOMIC DNA]</scope>
    <source>
        <strain evidence="6 9">44</strain>
    </source>
</reference>
<dbReference type="PROSITE" id="PS52016">
    <property type="entry name" value="TONB_DEPENDENT_REC_3"/>
    <property type="match status" value="1"/>
</dbReference>
<proteinExistence type="inferred from homology"/>
<feature type="domain" description="TonB-dependent receptor-like beta-barrel" evidence="4">
    <location>
        <begin position="457"/>
        <end position="994"/>
    </location>
</feature>
<dbReference type="InterPro" id="IPR037066">
    <property type="entry name" value="Plug_dom_sf"/>
</dbReference>
<evidence type="ECO:0000256" key="2">
    <source>
        <dbReference type="RuleBase" id="RU003357"/>
    </source>
</evidence>
<comment type="subcellular location">
    <subcellularLocation>
        <location evidence="1">Cell outer membrane</location>
        <topology evidence="1">Multi-pass membrane protein</topology>
    </subcellularLocation>
</comment>
<dbReference type="SUPFAM" id="SSF49464">
    <property type="entry name" value="Carboxypeptidase regulatory domain-like"/>
    <property type="match status" value="1"/>
</dbReference>
<dbReference type="InterPro" id="IPR023996">
    <property type="entry name" value="TonB-dep_OMP_SusC/RagA"/>
</dbReference>
<feature type="chain" id="PRO_5029801993" evidence="3">
    <location>
        <begin position="21"/>
        <end position="1032"/>
    </location>
</feature>
<dbReference type="Gene3D" id="2.60.40.1120">
    <property type="entry name" value="Carboxypeptidase-like, regulatory domain"/>
    <property type="match status" value="1"/>
</dbReference>
<feature type="domain" description="TonB-dependent receptor plug" evidence="5">
    <location>
        <begin position="114"/>
        <end position="238"/>
    </location>
</feature>
<organism evidence="6 9">
    <name type="scientific">Labilibaculum euxinus</name>
    <dbReference type="NCBI Taxonomy" id="2686357"/>
    <lineage>
        <taxon>Bacteria</taxon>
        <taxon>Pseudomonadati</taxon>
        <taxon>Bacteroidota</taxon>
        <taxon>Bacteroidia</taxon>
        <taxon>Marinilabiliales</taxon>
        <taxon>Marinifilaceae</taxon>
        <taxon>Labilibaculum</taxon>
    </lineage>
</organism>
<keyword evidence="1" id="KW-0998">Cell outer membrane</keyword>
<dbReference type="Proteomes" id="UP000462449">
    <property type="component" value="Unassembled WGS sequence"/>
</dbReference>
<dbReference type="AlphaFoldDB" id="A0A7M4D181"/>
<dbReference type="NCBIfam" id="TIGR04056">
    <property type="entry name" value="OMP_RagA_SusC"/>
    <property type="match status" value="1"/>
</dbReference>
<dbReference type="InterPro" id="IPR012910">
    <property type="entry name" value="Plug_dom"/>
</dbReference>
<accession>A0A7M4D181</accession>
<dbReference type="Pfam" id="PF13715">
    <property type="entry name" value="CarbopepD_reg_2"/>
    <property type="match status" value="1"/>
</dbReference>
<keyword evidence="2" id="KW-0798">TonB box</keyword>
<feature type="signal peptide" evidence="3">
    <location>
        <begin position="1"/>
        <end position="20"/>
    </location>
</feature>
<dbReference type="EMBL" id="WOTW01000001">
    <property type="protein sequence ID" value="MUP36410.1"/>
    <property type="molecule type" value="Genomic_DNA"/>
</dbReference>
<dbReference type="InterPro" id="IPR000531">
    <property type="entry name" value="Beta-barrel_TonB"/>
</dbReference>
<evidence type="ECO:0000256" key="1">
    <source>
        <dbReference type="PROSITE-ProRule" id="PRU01360"/>
    </source>
</evidence>
<dbReference type="GO" id="GO:0009279">
    <property type="term" value="C:cell outer membrane"/>
    <property type="evidence" value="ECO:0007669"/>
    <property type="project" value="UniProtKB-SubCell"/>
</dbReference>
<evidence type="ECO:0000259" key="4">
    <source>
        <dbReference type="Pfam" id="PF00593"/>
    </source>
</evidence>
<evidence type="ECO:0000256" key="3">
    <source>
        <dbReference type="SAM" id="SignalP"/>
    </source>
</evidence>
<dbReference type="InterPro" id="IPR023997">
    <property type="entry name" value="TonB-dep_OMP_SusC/RagA_CS"/>
</dbReference>
<protein>
    <submittedName>
        <fullName evidence="6">SusC/RagA family TonB-linked outer membrane protein</fullName>
    </submittedName>
</protein>
<dbReference type="NCBIfam" id="TIGR04057">
    <property type="entry name" value="SusC_RagA_signa"/>
    <property type="match status" value="1"/>
</dbReference>
<dbReference type="Proteomes" id="UP000285951">
    <property type="component" value="Unassembled WGS sequence"/>
</dbReference>
<dbReference type="RefSeq" id="WP_156194358.1">
    <property type="nucleotide sequence ID" value="NZ_QTZN02000001.1"/>
</dbReference>
<evidence type="ECO:0000313" key="9">
    <source>
        <dbReference type="Proteomes" id="UP000462449"/>
    </source>
</evidence>
<name>A0A7M4D181_9BACT</name>
<evidence type="ECO:0000259" key="5">
    <source>
        <dbReference type="Pfam" id="PF07715"/>
    </source>
</evidence>
<keyword evidence="3" id="KW-0732">Signal</keyword>
<sequence length="1032" mass="113886">MKKLAFIVCVVLLSIQIVSAQTRQVTGIVTSADDGFGMPGVSVVIKGTTSGTSTDLDGNYSLSTKSGDILVFSFVGMTPQEISVGNQTVINVIMQAEAIGMDEVMVVAYGVSKKSSFTGSAATVKGDDILKSSATSFEEALQGSTAGVQVVSTSGQPGSATTVRIRGIGSINGVATPLYIIDGVAINSENYSQVADATNYGTSASPLSSLNPSDIENITILKDASASALYGSRAANGVILITTKQGLSGKTKVNFSAKYGFSDMAVDQHKIMNAGQYYKTFFDYYYAENGGDATAANASVISDFSTSGATINPYNIDNPYGANGQLDPNAKLLYDTDWRDEVYRIAKSEEYNISATGGNDKTKFYLSAGYLNQEGIAIGSSFERLSTKLNVSNDVTDFFKVGMNNTISITEQKTPPGAGGGASPVKFADYVSSVYPLYVWEDGVKTDEYNYENAVQLDFNPVALRSLDKYTSETFRVLSSSFAELKFLKDFNLKTQVSYDRSDLKENRFYNPEHGNGKSVNGRGDRYSIVETTKSITNTLNWSKTFNEIHTVGLLLGQEATETKYELLNAEATDFVFPGTDELVATAQPVTALSYFREKALSSYFSRLNYDYAGKYYFSASFRRDGSSIFGSDNKWGNFWSVAGSWRMSQEDFMSNLQWVDDLKIRASYGINGSDAVRVYERYIAMALFDYGQNYGGNAGIAFSQMANPNLKWEKLTAWDIAAEFRLFNRISGTVEYYSKISDGLLYDQKLSFTTGVPTVKTNIAEIENKGIEIELSSENMRNSIFSWTTSLNFSANKNKIKSLPEEKVIDGSKIWEEGSDRYQFYIQKFAGVDATDGSPTWYVEDEATKEITTTKVYSKATKFKSGSALPDFTAGLRNNFEYKGFDLSFMLYFSMGGKILDYTEADLLHMGFSPGTQLLTKVIDKAWKKPGDITDIPRFEVNNSFQFHERSTRFLHDNSFVRLRNITLGYDVPKQFLERYKLSSLRLYVQGDNIWTWQNHKGIDPEQSIAGTSNNNMPNIKTFSFGVKLGL</sequence>
<evidence type="ECO:0000313" key="6">
    <source>
        <dbReference type="EMBL" id="MUP36410.1"/>
    </source>
</evidence>
<keyword evidence="1 2" id="KW-0472">Membrane</keyword>
<dbReference type="SUPFAM" id="SSF56935">
    <property type="entry name" value="Porins"/>
    <property type="match status" value="1"/>
</dbReference>
<dbReference type="OrthoDB" id="9768177at2"/>
<gene>
    <name evidence="7" type="ORF">DWB62_001090</name>
    <name evidence="6" type="ORF">GNY23_01090</name>
</gene>
<keyword evidence="1" id="KW-0813">Transport</keyword>
<dbReference type="Gene3D" id="2.170.130.10">
    <property type="entry name" value="TonB-dependent receptor, plug domain"/>
    <property type="match status" value="1"/>
</dbReference>
<keyword evidence="1" id="KW-1134">Transmembrane beta strand</keyword>
<comment type="similarity">
    <text evidence="1 2">Belongs to the TonB-dependent receptor family.</text>
</comment>
<dbReference type="Pfam" id="PF00593">
    <property type="entry name" value="TonB_dep_Rec_b-barrel"/>
    <property type="match status" value="1"/>
</dbReference>
<dbReference type="InterPro" id="IPR039426">
    <property type="entry name" value="TonB-dep_rcpt-like"/>
</dbReference>
<keyword evidence="1" id="KW-0812">Transmembrane</keyword>
<evidence type="ECO:0000313" key="8">
    <source>
        <dbReference type="Proteomes" id="UP000285951"/>
    </source>
</evidence>
<dbReference type="InterPro" id="IPR008969">
    <property type="entry name" value="CarboxyPept-like_regulatory"/>
</dbReference>
<dbReference type="Pfam" id="PF07715">
    <property type="entry name" value="Plug"/>
    <property type="match status" value="1"/>
</dbReference>
<dbReference type="EMBL" id="QTZN02000001">
    <property type="protein sequence ID" value="MVB05615.1"/>
    <property type="molecule type" value="Genomic_DNA"/>
</dbReference>
<keyword evidence="8" id="KW-1185">Reference proteome</keyword>
<comment type="caution">
    <text evidence="6">The sequence shown here is derived from an EMBL/GenBank/DDBJ whole genome shotgun (WGS) entry which is preliminary data.</text>
</comment>
<reference evidence="7 8" key="1">
    <citation type="submission" date="2019-11" db="EMBL/GenBank/DDBJ databases">
        <title>Draft genome sequence of Labilibaculum sp. strain SYP isolated from Black Sea.</title>
        <authorList>
            <person name="Yadav S."/>
            <person name="Villanueva L."/>
        </authorList>
    </citation>
    <scope>NUCLEOTIDE SEQUENCE [LARGE SCALE GENOMIC DNA]</scope>
    <source>
        <strain evidence="7 8">44</strain>
    </source>
</reference>
<evidence type="ECO:0000313" key="7">
    <source>
        <dbReference type="EMBL" id="MVB05615.1"/>
    </source>
</evidence>